<dbReference type="PROSITE" id="PS52029">
    <property type="entry name" value="LD_TPASE"/>
    <property type="match status" value="1"/>
</dbReference>
<evidence type="ECO:0000259" key="10">
    <source>
        <dbReference type="PROSITE" id="PS52029"/>
    </source>
</evidence>
<keyword evidence="12" id="KW-1185">Reference proteome</keyword>
<evidence type="ECO:0000256" key="4">
    <source>
        <dbReference type="ARBA" id="ARBA00022960"/>
    </source>
</evidence>
<evidence type="ECO:0000256" key="6">
    <source>
        <dbReference type="ARBA" id="ARBA00023316"/>
    </source>
</evidence>
<protein>
    <submittedName>
        <fullName evidence="11">L,D-transpeptidase family protein</fullName>
    </submittedName>
</protein>
<keyword evidence="9" id="KW-0732">Signal</keyword>
<dbReference type="InterPro" id="IPR036365">
    <property type="entry name" value="PGBD-like_sf"/>
</dbReference>
<dbReference type="Pfam" id="PF01471">
    <property type="entry name" value="PG_binding_1"/>
    <property type="match status" value="1"/>
</dbReference>
<comment type="similarity">
    <text evidence="2">Belongs to the YkuD family.</text>
</comment>
<dbReference type="EMBL" id="JALQCX010000021">
    <property type="protein sequence ID" value="MCK9815015.1"/>
    <property type="molecule type" value="Genomic_DNA"/>
</dbReference>
<comment type="caution">
    <text evidence="11">The sequence shown here is derived from an EMBL/GenBank/DDBJ whole genome shotgun (WGS) entry which is preliminary data.</text>
</comment>
<dbReference type="Pfam" id="PF03734">
    <property type="entry name" value="YkuD"/>
    <property type="match status" value="1"/>
</dbReference>
<dbReference type="Proteomes" id="UP001155163">
    <property type="component" value="Unassembled WGS sequence"/>
</dbReference>
<evidence type="ECO:0000313" key="11">
    <source>
        <dbReference type="EMBL" id="MCK9815015.1"/>
    </source>
</evidence>
<keyword evidence="6 7" id="KW-0961">Cell wall biogenesis/degradation</keyword>
<feature type="chain" id="PRO_5046277209" evidence="9">
    <location>
        <begin position="22"/>
        <end position="577"/>
    </location>
</feature>
<evidence type="ECO:0000256" key="5">
    <source>
        <dbReference type="ARBA" id="ARBA00022984"/>
    </source>
</evidence>
<dbReference type="Pfam" id="PF20142">
    <property type="entry name" value="Scaffold"/>
    <property type="match status" value="1"/>
</dbReference>
<dbReference type="InterPro" id="IPR036366">
    <property type="entry name" value="PGBDSf"/>
</dbReference>
<keyword evidence="5 7" id="KW-0573">Peptidoglycan synthesis</keyword>
<evidence type="ECO:0000256" key="2">
    <source>
        <dbReference type="ARBA" id="ARBA00005992"/>
    </source>
</evidence>
<dbReference type="SUPFAM" id="SSF47090">
    <property type="entry name" value="PGBD-like"/>
    <property type="match status" value="1"/>
</dbReference>
<dbReference type="RefSeq" id="WP_268262113.1">
    <property type="nucleotide sequence ID" value="NZ_JALQCX010000021.1"/>
</dbReference>
<feature type="active site" description="Proton donor/acceptor" evidence="7">
    <location>
        <position position="480"/>
    </location>
</feature>
<dbReference type="InterPro" id="IPR038063">
    <property type="entry name" value="Transpep_catalytic_dom"/>
</dbReference>
<reference evidence="11 12" key="2">
    <citation type="journal article" date="2023" name="Plant Pathol.">
        <title>Dismantling and reorganizing Pseudomonas marginalis sensu#lato.</title>
        <authorList>
            <person name="Sawada H."/>
            <person name="Fujikawa T."/>
            <person name="Satou M."/>
        </authorList>
    </citation>
    <scope>NUCLEOTIDE SEQUENCE [LARGE SCALE GENOMIC DNA]</scope>
    <source>
        <strain evidence="11 12">MAFF 302046</strain>
    </source>
</reference>
<keyword evidence="3" id="KW-0808">Transferase</keyword>
<reference evidence="11 12" key="1">
    <citation type="journal article" date="2022" name="Int. J. Syst. Evol. Microbiol.">
        <title>Pseudomonas aegrilactucae sp. nov. and Pseudomonas morbosilactucae sp. nov., pathogens causing bacterial rot of lettuce in Japan.</title>
        <authorList>
            <person name="Sawada H."/>
            <person name="Fujikawa T."/>
            <person name="Satou M."/>
        </authorList>
    </citation>
    <scope>NUCLEOTIDE SEQUENCE [LARGE SCALE GENOMIC DNA]</scope>
    <source>
        <strain evidence="11 12">MAFF 302046</strain>
    </source>
</reference>
<feature type="domain" description="L,D-TPase catalytic" evidence="10">
    <location>
        <begin position="352"/>
        <end position="527"/>
    </location>
</feature>
<name>A0ABT0JGH5_9PSED</name>
<evidence type="ECO:0000313" key="12">
    <source>
        <dbReference type="Proteomes" id="UP001155163"/>
    </source>
</evidence>
<dbReference type="InterPro" id="IPR052905">
    <property type="entry name" value="LD-transpeptidase_YkuD-like"/>
</dbReference>
<dbReference type="Gene3D" id="2.40.440.10">
    <property type="entry name" value="L,D-transpeptidase catalytic domain-like"/>
    <property type="match status" value="1"/>
</dbReference>
<feature type="active site" description="Nucleophile" evidence="7">
    <location>
        <position position="499"/>
    </location>
</feature>
<sequence length="577" mass="63554">MFKKYACYLSLGVLAAPLVVAAEALMPLPSLPTSPAPEPQSSQTAPLGSLATPPSSLETPSNSQTAAPGPQPAAPVLQTASGSLTAPDQLTAPTSLTAQCPALLRVDAPTLKLLQALYLQHGDAPLWSVNGRLANLREQLPLLADDGLDPSHYPLPAGDAPDGLCADIQISQRYLLALHDLRYGRLSQARFEPLWRAQPLVEDHQAELLAIADPGLDNIAGAFEQARPRLAQYHNLRHVYIQQRQQALPHWQPLPSGPLLRPDMQDVRVPELTQRLFSEGYLSSPQVSVENTYGSELVDAVKSFQLNHSLQADGVIGPGTLNELNISPSVRREQLRLNLERLRWLAQDLEPSSVLVNVAAAQLTVYRDGLPVWQTRTQVGRAERQTPLLKSRVTRLTLNPTWTVPPTILREDKLPEIRRDQSFLSRQNLEVLDSEGQPLAPEDIDWEHPGNILLRQGAGPRNPLGRMVIRFPNPFSVYLHDTPSQGLFSKGPRAFSSGCVRVEQALQLRDWLLSPAERRRTDELLTTGLTHEFRLAAPLPILLSYWTVQADDQGRVVYAPDIYSRDGPLLSALGSVH</sequence>
<dbReference type="InterPro" id="IPR002477">
    <property type="entry name" value="Peptidoglycan-bd-like"/>
</dbReference>
<dbReference type="PANTHER" id="PTHR41533">
    <property type="entry name" value="L,D-TRANSPEPTIDASE HI_1667-RELATED"/>
    <property type="match status" value="1"/>
</dbReference>
<dbReference type="InterPro" id="IPR045380">
    <property type="entry name" value="LD_TPept_scaffold_dom"/>
</dbReference>
<feature type="signal peptide" evidence="9">
    <location>
        <begin position="1"/>
        <end position="21"/>
    </location>
</feature>
<comment type="pathway">
    <text evidence="1 7">Cell wall biogenesis; peptidoglycan biosynthesis.</text>
</comment>
<dbReference type="SUPFAM" id="SSF141523">
    <property type="entry name" value="L,D-transpeptidase catalytic domain-like"/>
    <property type="match status" value="1"/>
</dbReference>
<evidence type="ECO:0000256" key="8">
    <source>
        <dbReference type="SAM" id="MobiDB-lite"/>
    </source>
</evidence>
<gene>
    <name evidence="11" type="ORF">M1B35_12970</name>
</gene>
<evidence type="ECO:0000256" key="9">
    <source>
        <dbReference type="SAM" id="SignalP"/>
    </source>
</evidence>
<feature type="compositionally biased region" description="Polar residues" evidence="8">
    <location>
        <begin position="39"/>
        <end position="65"/>
    </location>
</feature>
<organism evidence="11 12">
    <name type="scientific">Pseudomonas morbosilactucae</name>
    <dbReference type="NCBI Taxonomy" id="2938197"/>
    <lineage>
        <taxon>Bacteria</taxon>
        <taxon>Pseudomonadati</taxon>
        <taxon>Pseudomonadota</taxon>
        <taxon>Gammaproteobacteria</taxon>
        <taxon>Pseudomonadales</taxon>
        <taxon>Pseudomonadaceae</taxon>
        <taxon>Pseudomonas</taxon>
    </lineage>
</organism>
<feature type="region of interest" description="Disordered" evidence="8">
    <location>
        <begin position="32"/>
        <end position="77"/>
    </location>
</feature>
<dbReference type="Gene3D" id="1.10.101.10">
    <property type="entry name" value="PGBD-like superfamily/PGBD"/>
    <property type="match status" value="1"/>
</dbReference>
<dbReference type="InterPro" id="IPR005490">
    <property type="entry name" value="LD_TPept_cat_dom"/>
</dbReference>
<evidence type="ECO:0000256" key="7">
    <source>
        <dbReference type="PROSITE-ProRule" id="PRU01373"/>
    </source>
</evidence>
<dbReference type="PANTHER" id="PTHR41533:SF2">
    <property type="entry name" value="BLR7131 PROTEIN"/>
    <property type="match status" value="1"/>
</dbReference>
<proteinExistence type="inferred from homology"/>
<accession>A0ABT0JGH5</accession>
<evidence type="ECO:0000256" key="1">
    <source>
        <dbReference type="ARBA" id="ARBA00004752"/>
    </source>
</evidence>
<evidence type="ECO:0000256" key="3">
    <source>
        <dbReference type="ARBA" id="ARBA00022679"/>
    </source>
</evidence>
<dbReference type="CDD" id="cd16913">
    <property type="entry name" value="YkuD_like"/>
    <property type="match status" value="1"/>
</dbReference>
<keyword evidence="4 7" id="KW-0133">Cell shape</keyword>